<feature type="transmembrane region" description="Helical" evidence="8">
    <location>
        <begin position="225"/>
        <end position="247"/>
    </location>
</feature>
<dbReference type="InterPro" id="IPR006603">
    <property type="entry name" value="PQ-loop_rpt"/>
</dbReference>
<evidence type="ECO:0000256" key="7">
    <source>
        <dbReference type="ARBA" id="ARBA00043159"/>
    </source>
</evidence>
<evidence type="ECO:0000256" key="3">
    <source>
        <dbReference type="ARBA" id="ARBA00022737"/>
    </source>
</evidence>
<sequence length="263" mass="30811">MKNQTCINELRLSRNKTMNDNYEQLTVKDVTSYVASLTIIFGGIIPYIPQYREIKRKRDAEGFSLYVCLTLLIANTLRILFWFGKHYETPLLIQSIIMIITMFTMIKLSVNVHNRSQIIKIKERVFTDLETKFFWKWTDFQSYLDFMLLFAIIGGILMYWFIDIPIFVEIVGFLAVLIEAMLGIPQFLRNFYNKSTSGMSITMVSMWTLGDLFKTFYFVLREAPIQFEVCGALQIIIDIAILTQVYIYQKNTSMHPQVITRAD</sequence>
<dbReference type="PANTHER" id="PTHR14856">
    <property type="entry name" value="PQ-LOOP REPEAT-CONTAINING PROTEIN 1-LIKE PROTEIN"/>
    <property type="match status" value="1"/>
</dbReference>
<dbReference type="GO" id="GO:0016020">
    <property type="term" value="C:membrane"/>
    <property type="evidence" value="ECO:0007669"/>
    <property type="project" value="UniProtKB-SubCell"/>
</dbReference>
<dbReference type="Gene3D" id="1.20.1280.290">
    <property type="match status" value="2"/>
</dbReference>
<evidence type="ECO:0000256" key="2">
    <source>
        <dbReference type="ARBA" id="ARBA00022692"/>
    </source>
</evidence>
<feature type="transmembrane region" description="Helical" evidence="8">
    <location>
        <begin position="63"/>
        <end position="84"/>
    </location>
</feature>
<evidence type="ECO:0000256" key="1">
    <source>
        <dbReference type="ARBA" id="ARBA00004141"/>
    </source>
</evidence>
<dbReference type="FunFam" id="1.20.1280.290:FF:000005">
    <property type="entry name" value="PQ-loop repeat-containing protein 1"/>
    <property type="match status" value="1"/>
</dbReference>
<evidence type="ECO:0000256" key="4">
    <source>
        <dbReference type="ARBA" id="ARBA00022989"/>
    </source>
</evidence>
<keyword evidence="10" id="KW-1185">Reference proteome</keyword>
<dbReference type="GO" id="GO:0005829">
    <property type="term" value="C:cytosol"/>
    <property type="evidence" value="ECO:0007669"/>
    <property type="project" value="GOC"/>
</dbReference>
<dbReference type="Proteomes" id="UP000614350">
    <property type="component" value="Unassembled WGS sequence"/>
</dbReference>
<dbReference type="EMBL" id="JACSEA010000002">
    <property type="protein sequence ID" value="KAF7408308.1"/>
    <property type="molecule type" value="Genomic_DNA"/>
</dbReference>
<proteinExistence type="predicted"/>
<protein>
    <recommendedName>
        <fullName evidence="6">Solute carrier family 66 member 2</fullName>
    </recommendedName>
    <alternativeName>
        <fullName evidence="7">PQ-loop repeat-containing protein 1</fullName>
    </alternativeName>
</protein>
<feature type="transmembrane region" description="Helical" evidence="8">
    <location>
        <begin position="30"/>
        <end position="51"/>
    </location>
</feature>
<keyword evidence="5 8" id="KW-0472">Membrane</keyword>
<evidence type="ECO:0000256" key="6">
    <source>
        <dbReference type="ARBA" id="ARBA00040648"/>
    </source>
</evidence>
<feature type="transmembrane region" description="Helical" evidence="8">
    <location>
        <begin position="90"/>
        <end position="110"/>
    </location>
</feature>
<evidence type="ECO:0000313" key="10">
    <source>
        <dbReference type="Proteomes" id="UP000614350"/>
    </source>
</evidence>
<dbReference type="GO" id="GO:0045332">
    <property type="term" value="P:phospholipid translocation"/>
    <property type="evidence" value="ECO:0007669"/>
    <property type="project" value="TreeGrafter"/>
</dbReference>
<dbReference type="SMART" id="SM00679">
    <property type="entry name" value="CTNS"/>
    <property type="match status" value="2"/>
</dbReference>
<organism evidence="9 10">
    <name type="scientific">Vespula vulgaris</name>
    <name type="common">Yellow jacket</name>
    <name type="synonym">Wasp</name>
    <dbReference type="NCBI Taxonomy" id="7454"/>
    <lineage>
        <taxon>Eukaryota</taxon>
        <taxon>Metazoa</taxon>
        <taxon>Ecdysozoa</taxon>
        <taxon>Arthropoda</taxon>
        <taxon>Hexapoda</taxon>
        <taxon>Insecta</taxon>
        <taxon>Pterygota</taxon>
        <taxon>Neoptera</taxon>
        <taxon>Endopterygota</taxon>
        <taxon>Hymenoptera</taxon>
        <taxon>Apocrita</taxon>
        <taxon>Aculeata</taxon>
        <taxon>Vespoidea</taxon>
        <taxon>Vespidae</taxon>
        <taxon>Vespinae</taxon>
        <taxon>Vespula</taxon>
    </lineage>
</organism>
<accession>A0A834KKI5</accession>
<dbReference type="GO" id="GO:0005802">
    <property type="term" value="C:trans-Golgi network"/>
    <property type="evidence" value="ECO:0007669"/>
    <property type="project" value="TreeGrafter"/>
</dbReference>
<feature type="transmembrane region" description="Helical" evidence="8">
    <location>
        <begin position="142"/>
        <end position="162"/>
    </location>
</feature>
<dbReference type="Pfam" id="PF04193">
    <property type="entry name" value="PQ-loop"/>
    <property type="match status" value="2"/>
</dbReference>
<dbReference type="GO" id="GO:0042147">
    <property type="term" value="P:retrograde transport, endosome to Golgi"/>
    <property type="evidence" value="ECO:0007669"/>
    <property type="project" value="TreeGrafter"/>
</dbReference>
<evidence type="ECO:0000256" key="8">
    <source>
        <dbReference type="SAM" id="Phobius"/>
    </source>
</evidence>
<dbReference type="GO" id="GO:0005768">
    <property type="term" value="C:endosome"/>
    <property type="evidence" value="ECO:0007669"/>
    <property type="project" value="TreeGrafter"/>
</dbReference>
<reference evidence="9" key="1">
    <citation type="journal article" date="2020" name="G3 (Bethesda)">
        <title>High-Quality Assemblies for Three Invasive Social Wasps from the &lt;i&gt;Vespula&lt;/i&gt; Genus.</title>
        <authorList>
            <person name="Harrop T.W.R."/>
            <person name="Guhlin J."/>
            <person name="McLaughlin G.M."/>
            <person name="Permina E."/>
            <person name="Stockwell P."/>
            <person name="Gilligan J."/>
            <person name="Le Lec M.F."/>
            <person name="Gruber M.A.M."/>
            <person name="Quinn O."/>
            <person name="Lovegrove M."/>
            <person name="Duncan E.J."/>
            <person name="Remnant E.J."/>
            <person name="Van Eeckhoven J."/>
            <person name="Graham B."/>
            <person name="Knapp R.A."/>
            <person name="Langford K.W."/>
            <person name="Kronenberg Z."/>
            <person name="Press M.O."/>
            <person name="Eacker S.M."/>
            <person name="Wilson-Rankin E.E."/>
            <person name="Purcell J."/>
            <person name="Lester P.J."/>
            <person name="Dearden P.K."/>
        </authorList>
    </citation>
    <scope>NUCLEOTIDE SEQUENCE</scope>
    <source>
        <strain evidence="9">Marl-1</strain>
    </source>
</reference>
<name>A0A834KKI5_VESVU</name>
<comment type="subcellular location">
    <subcellularLocation>
        <location evidence="1">Membrane</location>
        <topology evidence="1">Multi-pass membrane protein</topology>
    </subcellularLocation>
</comment>
<dbReference type="PANTHER" id="PTHR14856:SF9">
    <property type="entry name" value="PQ-LOOP REPEAT-CONTAINING PROTEIN 1"/>
    <property type="match status" value="1"/>
</dbReference>
<dbReference type="AlphaFoldDB" id="A0A834KKI5"/>
<feature type="transmembrane region" description="Helical" evidence="8">
    <location>
        <begin position="168"/>
        <end position="188"/>
    </location>
</feature>
<keyword evidence="3" id="KW-0677">Repeat</keyword>
<keyword evidence="2 8" id="KW-0812">Transmembrane</keyword>
<comment type="caution">
    <text evidence="9">The sequence shown here is derived from an EMBL/GenBank/DDBJ whole genome shotgun (WGS) entry which is preliminary data.</text>
</comment>
<dbReference type="InterPro" id="IPR052241">
    <property type="entry name" value="SLC66/Scramblase_ANY1"/>
</dbReference>
<evidence type="ECO:0000313" key="9">
    <source>
        <dbReference type="EMBL" id="KAF7408308.1"/>
    </source>
</evidence>
<feature type="transmembrane region" description="Helical" evidence="8">
    <location>
        <begin position="200"/>
        <end position="219"/>
    </location>
</feature>
<dbReference type="FunFam" id="1.20.1280.290:FF:000008">
    <property type="entry name" value="PQ-loop repeat-containing protein 1"/>
    <property type="match status" value="1"/>
</dbReference>
<evidence type="ECO:0000256" key="5">
    <source>
        <dbReference type="ARBA" id="ARBA00023136"/>
    </source>
</evidence>
<keyword evidence="4 8" id="KW-1133">Transmembrane helix</keyword>
<gene>
    <name evidence="9" type="ORF">HZH66_002845</name>
</gene>